<dbReference type="InterPro" id="IPR052891">
    <property type="entry name" value="DNA-3mA_glycosylase"/>
</dbReference>
<dbReference type="Pfam" id="PF03352">
    <property type="entry name" value="Adenine_glyco"/>
    <property type="match status" value="1"/>
</dbReference>
<dbReference type="InterPro" id="IPR004597">
    <property type="entry name" value="Tag"/>
</dbReference>
<accession>A0A1H7ITY6</accession>
<reference evidence="10 11" key="1">
    <citation type="submission" date="2016-10" db="EMBL/GenBank/DDBJ databases">
        <authorList>
            <person name="de Groot N.N."/>
        </authorList>
    </citation>
    <scope>NUCLEOTIDE SEQUENCE [LARGE SCALE GENOMIC DNA]</scope>
    <source>
        <strain evidence="10 11">DSM 100674</strain>
    </source>
</reference>
<evidence type="ECO:0000256" key="3">
    <source>
        <dbReference type="ARBA" id="ARBA00022801"/>
    </source>
</evidence>
<dbReference type="EMBL" id="FOAG01000002">
    <property type="protein sequence ID" value="SEK65941.1"/>
    <property type="molecule type" value="Genomic_DNA"/>
</dbReference>
<evidence type="ECO:0000313" key="10">
    <source>
        <dbReference type="EMBL" id="SEK65941.1"/>
    </source>
</evidence>
<keyword evidence="2" id="KW-0227">DNA damage</keyword>
<protein>
    <recommendedName>
        <fullName evidence="8">DNA-3-methyladenine glycosylase I</fullName>
        <ecNumber evidence="8">3.2.2.20</ecNumber>
    </recommendedName>
</protein>
<keyword evidence="3" id="KW-0378">Hydrolase</keyword>
<dbReference type="SUPFAM" id="SSF48150">
    <property type="entry name" value="DNA-glycosylase"/>
    <property type="match status" value="1"/>
</dbReference>
<evidence type="ECO:0000256" key="1">
    <source>
        <dbReference type="ARBA" id="ARBA00022723"/>
    </source>
</evidence>
<name>A0A1H7ITY6_9RHOB</name>
<evidence type="ECO:0000256" key="4">
    <source>
        <dbReference type="ARBA" id="ARBA00022833"/>
    </source>
</evidence>
<dbReference type="GO" id="GO:0046872">
    <property type="term" value="F:metal ion binding"/>
    <property type="evidence" value="ECO:0007669"/>
    <property type="project" value="UniProtKB-KW"/>
</dbReference>
<evidence type="ECO:0000256" key="9">
    <source>
        <dbReference type="PIRSR" id="PIRSR604597-1"/>
    </source>
</evidence>
<dbReference type="STRING" id="1287727.SAMN05443999_10218"/>
<evidence type="ECO:0000256" key="8">
    <source>
        <dbReference type="ARBA" id="ARBA00066766"/>
    </source>
</evidence>
<dbReference type="GO" id="GO:0006284">
    <property type="term" value="P:base-excision repair"/>
    <property type="evidence" value="ECO:0007669"/>
    <property type="project" value="InterPro"/>
</dbReference>
<dbReference type="NCBIfam" id="TIGR00624">
    <property type="entry name" value="tag"/>
    <property type="match status" value="1"/>
</dbReference>
<evidence type="ECO:0000256" key="6">
    <source>
        <dbReference type="ARBA" id="ARBA00052558"/>
    </source>
</evidence>
<dbReference type="InterPro" id="IPR011257">
    <property type="entry name" value="DNA_glycosylase"/>
</dbReference>
<keyword evidence="1 9" id="KW-0479">Metal-binding</keyword>
<dbReference type="Proteomes" id="UP000199582">
    <property type="component" value="Unassembled WGS sequence"/>
</dbReference>
<evidence type="ECO:0000256" key="7">
    <source>
        <dbReference type="ARBA" id="ARBA00057608"/>
    </source>
</evidence>
<evidence type="ECO:0000256" key="5">
    <source>
        <dbReference type="ARBA" id="ARBA00023204"/>
    </source>
</evidence>
<feature type="binding site" evidence="9">
    <location>
        <position position="17"/>
    </location>
    <ligand>
        <name>Zn(2+)</name>
        <dbReference type="ChEBI" id="CHEBI:29105"/>
    </ligand>
</feature>
<comment type="function">
    <text evidence="7">Hydrolysis of the deoxyribose N-glycosidic bond to excise 3-methyladenine from the damaged DNA polymer formed by alkylation lesions.</text>
</comment>
<feature type="binding site" evidence="9">
    <location>
        <position position="174"/>
    </location>
    <ligand>
        <name>Zn(2+)</name>
        <dbReference type="ChEBI" id="CHEBI:29105"/>
    </ligand>
</feature>
<dbReference type="InterPro" id="IPR005019">
    <property type="entry name" value="Adenine_glyco"/>
</dbReference>
<dbReference type="GO" id="GO:0008725">
    <property type="term" value="F:DNA-3-methyladenine glycosylase activity"/>
    <property type="evidence" value="ECO:0007669"/>
    <property type="project" value="UniProtKB-EC"/>
</dbReference>
<dbReference type="Gene3D" id="1.10.340.30">
    <property type="entry name" value="Hypothetical protein, domain 2"/>
    <property type="match status" value="1"/>
</dbReference>
<dbReference type="OrthoDB" id="9807664at2"/>
<comment type="catalytic activity">
    <reaction evidence="6">
        <text>Hydrolysis of alkylated DNA, releasing 3-methyladenine.</text>
        <dbReference type="EC" id="3.2.2.20"/>
    </reaction>
</comment>
<dbReference type="EC" id="3.2.2.20" evidence="8"/>
<dbReference type="AlphaFoldDB" id="A0A1H7ITY6"/>
<dbReference type="PANTHER" id="PTHR30037:SF4">
    <property type="entry name" value="DNA-3-METHYLADENINE GLYCOSYLASE I"/>
    <property type="match status" value="1"/>
</dbReference>
<dbReference type="PANTHER" id="PTHR30037">
    <property type="entry name" value="DNA-3-METHYLADENINE GLYCOSYLASE 1"/>
    <property type="match status" value="1"/>
</dbReference>
<sequence length="195" mass="21819">MDRCGWVGSDPLYEAYHDHEWGVPEHDSRALWEKLVLDGFQAGLSWITILRKRDSFRAAFQGFDPHVIAGWGADDVTRLLADPGIIRHRGKIEATIGNARAWQAVEAEGGFDRYLWNFVDGRPILNRWKSLAEVPAQTDLSLKISKDLKKRGFKFCGPTIVYAFMQAVGMVNDHLVTCPCHAKVAKMGQAARPGA</sequence>
<dbReference type="FunFam" id="1.10.340.30:FF:000009">
    <property type="entry name" value="DNA-3-methyladenine glycosylase I"/>
    <property type="match status" value="1"/>
</dbReference>
<organism evidence="10 11">
    <name type="scientific">Roseovarius azorensis</name>
    <dbReference type="NCBI Taxonomy" id="1287727"/>
    <lineage>
        <taxon>Bacteria</taxon>
        <taxon>Pseudomonadati</taxon>
        <taxon>Pseudomonadota</taxon>
        <taxon>Alphaproteobacteria</taxon>
        <taxon>Rhodobacterales</taxon>
        <taxon>Roseobacteraceae</taxon>
        <taxon>Roseovarius</taxon>
    </lineage>
</organism>
<feature type="binding site" evidence="9">
    <location>
        <position position="178"/>
    </location>
    <ligand>
        <name>Zn(2+)</name>
        <dbReference type="ChEBI" id="CHEBI:29105"/>
    </ligand>
</feature>
<dbReference type="RefSeq" id="WP_093032064.1">
    <property type="nucleotide sequence ID" value="NZ_FOAG01000002.1"/>
</dbReference>
<gene>
    <name evidence="10" type="ORF">SAMN05443999_10218</name>
</gene>
<keyword evidence="5" id="KW-0234">DNA repair</keyword>
<evidence type="ECO:0000313" key="11">
    <source>
        <dbReference type="Proteomes" id="UP000199582"/>
    </source>
</evidence>
<feature type="binding site" evidence="9">
    <location>
        <position position="4"/>
    </location>
    <ligand>
        <name>Zn(2+)</name>
        <dbReference type="ChEBI" id="CHEBI:29105"/>
    </ligand>
</feature>
<keyword evidence="4 9" id="KW-0862">Zinc</keyword>
<proteinExistence type="predicted"/>
<keyword evidence="11" id="KW-1185">Reference proteome</keyword>
<evidence type="ECO:0000256" key="2">
    <source>
        <dbReference type="ARBA" id="ARBA00022763"/>
    </source>
</evidence>